<evidence type="ECO:0000256" key="1">
    <source>
        <dbReference type="SAM" id="MobiDB-lite"/>
    </source>
</evidence>
<protein>
    <submittedName>
        <fullName evidence="2">Uncharacterized protein</fullName>
    </submittedName>
</protein>
<dbReference type="InParanoid" id="A0A1B7N3V0"/>
<keyword evidence="3" id="KW-1185">Reference proteome</keyword>
<evidence type="ECO:0000313" key="2">
    <source>
        <dbReference type="EMBL" id="OAX39533.1"/>
    </source>
</evidence>
<dbReference type="Proteomes" id="UP000092154">
    <property type="component" value="Unassembled WGS sequence"/>
</dbReference>
<name>A0A1B7N3V0_9AGAM</name>
<proteinExistence type="predicted"/>
<dbReference type="EMBL" id="KV448246">
    <property type="protein sequence ID" value="OAX39533.1"/>
    <property type="molecule type" value="Genomic_DNA"/>
</dbReference>
<accession>A0A1B7N3V0</accession>
<feature type="compositionally biased region" description="Polar residues" evidence="1">
    <location>
        <begin position="1"/>
        <end position="16"/>
    </location>
</feature>
<organism evidence="2 3">
    <name type="scientific">Rhizopogon vinicolor AM-OR11-026</name>
    <dbReference type="NCBI Taxonomy" id="1314800"/>
    <lineage>
        <taxon>Eukaryota</taxon>
        <taxon>Fungi</taxon>
        <taxon>Dikarya</taxon>
        <taxon>Basidiomycota</taxon>
        <taxon>Agaricomycotina</taxon>
        <taxon>Agaricomycetes</taxon>
        <taxon>Agaricomycetidae</taxon>
        <taxon>Boletales</taxon>
        <taxon>Suillineae</taxon>
        <taxon>Rhizopogonaceae</taxon>
        <taxon>Rhizopogon</taxon>
    </lineage>
</organism>
<dbReference type="AlphaFoldDB" id="A0A1B7N3V0"/>
<dbReference type="OrthoDB" id="2595043at2759"/>
<evidence type="ECO:0000313" key="3">
    <source>
        <dbReference type="Proteomes" id="UP000092154"/>
    </source>
</evidence>
<gene>
    <name evidence="2" type="ORF">K503DRAFT_865347</name>
</gene>
<feature type="region of interest" description="Disordered" evidence="1">
    <location>
        <begin position="1"/>
        <end position="23"/>
    </location>
</feature>
<sequence>MSNNNTADNGHNGPSNKQDDSLETDIAHLSTIISNGSLDDSNETDDLMEILARLESADGVARGVEGRLDELLGTLDNLLTSLEPHDEERIPENEKTITVEVERVAVISSESNPSGPALGR</sequence>
<reference evidence="2 3" key="1">
    <citation type="submission" date="2016-06" db="EMBL/GenBank/DDBJ databases">
        <title>Comparative genomics of the ectomycorrhizal sister species Rhizopogon vinicolor and Rhizopogon vesiculosus (Basidiomycota: Boletales) reveals a divergence of the mating type B locus.</title>
        <authorList>
            <consortium name="DOE Joint Genome Institute"/>
            <person name="Mujic A.B."/>
            <person name="Kuo A."/>
            <person name="Tritt A."/>
            <person name="Lipzen A."/>
            <person name="Chen C."/>
            <person name="Johnson J."/>
            <person name="Sharma A."/>
            <person name="Barry K."/>
            <person name="Grigoriev I.V."/>
            <person name="Spatafora J.W."/>
        </authorList>
    </citation>
    <scope>NUCLEOTIDE SEQUENCE [LARGE SCALE GENOMIC DNA]</scope>
    <source>
        <strain evidence="2 3">AM-OR11-026</strain>
    </source>
</reference>